<dbReference type="Gene3D" id="3.30.540.10">
    <property type="entry name" value="Fructose-1,6-Bisphosphatase, subunit A, domain 1"/>
    <property type="match status" value="1"/>
</dbReference>
<feature type="binding site" evidence="7">
    <location>
        <position position="88"/>
    </location>
    <ligand>
        <name>Mg(2+)</name>
        <dbReference type="ChEBI" id="CHEBI:18420"/>
        <label>1</label>
        <note>catalytic</note>
    </ligand>
</feature>
<dbReference type="GO" id="GO:0046854">
    <property type="term" value="P:phosphatidylinositol phosphate biosynthetic process"/>
    <property type="evidence" value="ECO:0007669"/>
    <property type="project" value="InterPro"/>
</dbReference>
<dbReference type="GO" id="GO:0046872">
    <property type="term" value="F:metal ion binding"/>
    <property type="evidence" value="ECO:0007669"/>
    <property type="project" value="UniProtKB-KW"/>
</dbReference>
<name>M7NZL2_9BACT</name>
<dbReference type="PROSITE" id="PS00629">
    <property type="entry name" value="IMP_1"/>
    <property type="match status" value="1"/>
</dbReference>
<gene>
    <name evidence="9" type="primary">suhB</name>
    <name evidence="9" type="ORF">ADICEAN_01112</name>
</gene>
<dbReference type="PATRIC" id="fig|1279009.4.peg.1128"/>
<evidence type="ECO:0000256" key="1">
    <source>
        <dbReference type="ARBA" id="ARBA00001033"/>
    </source>
</evidence>
<keyword evidence="6 7" id="KW-0460">Magnesium</keyword>
<accession>M7NZL2</accession>
<keyword evidence="5 8" id="KW-0378">Hydrolase</keyword>
<evidence type="ECO:0000256" key="2">
    <source>
        <dbReference type="ARBA" id="ARBA00001946"/>
    </source>
</evidence>
<dbReference type="RefSeq" id="WP_009194512.1">
    <property type="nucleotide sequence ID" value="NZ_AODQ01000018.1"/>
</dbReference>
<evidence type="ECO:0000256" key="3">
    <source>
        <dbReference type="ARBA" id="ARBA00009759"/>
    </source>
</evidence>
<comment type="similarity">
    <text evidence="3 8">Belongs to the inositol monophosphatase superfamily.</text>
</comment>
<reference evidence="9 10" key="1">
    <citation type="journal article" date="2013" name="Genome Announc.">
        <title>Draft Genome Sequence of Cesiribacter andamanensis Strain AMV16T, Isolated from a Soil Sample from a Mud Volcano in the Andaman Islands, India.</title>
        <authorList>
            <person name="Shivaji S."/>
            <person name="Ara S."/>
            <person name="Begum Z."/>
            <person name="Srinivas T.N."/>
            <person name="Singh A."/>
            <person name="Kumar Pinnaka A."/>
        </authorList>
    </citation>
    <scope>NUCLEOTIDE SEQUENCE [LARGE SCALE GENOMIC DNA]</scope>
    <source>
        <strain evidence="9 10">AMV16</strain>
    </source>
</reference>
<evidence type="ECO:0000256" key="4">
    <source>
        <dbReference type="ARBA" id="ARBA00022723"/>
    </source>
</evidence>
<dbReference type="InterPro" id="IPR022337">
    <property type="entry name" value="Inositol_monophosphatase_SuhB"/>
</dbReference>
<dbReference type="InterPro" id="IPR000760">
    <property type="entry name" value="Inositol_monophosphatase-like"/>
</dbReference>
<comment type="cofactor">
    <cofactor evidence="2 7 8">
        <name>Mg(2+)</name>
        <dbReference type="ChEBI" id="CHEBI:18420"/>
    </cofactor>
</comment>
<comment type="catalytic activity">
    <reaction evidence="1 8">
        <text>a myo-inositol phosphate + H2O = myo-inositol + phosphate</text>
        <dbReference type="Rhea" id="RHEA:24056"/>
        <dbReference type="ChEBI" id="CHEBI:15377"/>
        <dbReference type="ChEBI" id="CHEBI:17268"/>
        <dbReference type="ChEBI" id="CHEBI:43474"/>
        <dbReference type="ChEBI" id="CHEBI:84139"/>
        <dbReference type="EC" id="3.1.3.25"/>
    </reaction>
</comment>
<proteinExistence type="inferred from homology"/>
<dbReference type="EMBL" id="AODQ01000018">
    <property type="protein sequence ID" value="EMR03774.1"/>
    <property type="molecule type" value="Genomic_DNA"/>
</dbReference>
<protein>
    <recommendedName>
        <fullName evidence="8">Inositol-1-monophosphatase</fullName>
        <ecNumber evidence="8">3.1.3.25</ecNumber>
    </recommendedName>
</protein>
<dbReference type="SUPFAM" id="SSF56655">
    <property type="entry name" value="Carbohydrate phosphatase"/>
    <property type="match status" value="1"/>
</dbReference>
<dbReference type="AlphaFoldDB" id="M7NZL2"/>
<dbReference type="InterPro" id="IPR033942">
    <property type="entry name" value="IMPase"/>
</dbReference>
<dbReference type="CDD" id="cd01639">
    <property type="entry name" value="IMPase"/>
    <property type="match status" value="1"/>
</dbReference>
<feature type="binding site" evidence="7">
    <location>
        <position position="85"/>
    </location>
    <ligand>
        <name>Mg(2+)</name>
        <dbReference type="ChEBI" id="CHEBI:18420"/>
        <label>1</label>
        <note>catalytic</note>
    </ligand>
</feature>
<evidence type="ECO:0000256" key="6">
    <source>
        <dbReference type="ARBA" id="ARBA00022842"/>
    </source>
</evidence>
<evidence type="ECO:0000256" key="5">
    <source>
        <dbReference type="ARBA" id="ARBA00022801"/>
    </source>
</evidence>
<dbReference type="Proteomes" id="UP000011910">
    <property type="component" value="Unassembled WGS sequence"/>
</dbReference>
<dbReference type="InterPro" id="IPR020550">
    <property type="entry name" value="Inositol_monophosphatase_CS"/>
</dbReference>
<comment type="caution">
    <text evidence="9">The sequence shown here is derived from an EMBL/GenBank/DDBJ whole genome shotgun (WGS) entry which is preliminary data.</text>
</comment>
<dbReference type="Gene3D" id="3.40.190.80">
    <property type="match status" value="1"/>
</dbReference>
<dbReference type="STRING" id="1279009.ADICEAN_01112"/>
<feature type="binding site" evidence="7">
    <location>
        <position position="213"/>
    </location>
    <ligand>
        <name>Mg(2+)</name>
        <dbReference type="ChEBI" id="CHEBI:18420"/>
        <label>1</label>
        <note>catalytic</note>
    </ligand>
</feature>
<feature type="binding site" evidence="7">
    <location>
        <position position="69"/>
    </location>
    <ligand>
        <name>Mg(2+)</name>
        <dbReference type="ChEBI" id="CHEBI:18420"/>
        <label>1</label>
        <note>catalytic</note>
    </ligand>
</feature>
<keyword evidence="4 7" id="KW-0479">Metal-binding</keyword>
<dbReference type="FunFam" id="3.30.540.10:FF:000003">
    <property type="entry name" value="Inositol-1-monophosphatase"/>
    <property type="match status" value="1"/>
</dbReference>
<dbReference type="Pfam" id="PF00459">
    <property type="entry name" value="Inositol_P"/>
    <property type="match status" value="1"/>
</dbReference>
<dbReference type="InterPro" id="IPR020583">
    <property type="entry name" value="Inositol_monoP_metal-BS"/>
</dbReference>
<organism evidence="9 10">
    <name type="scientific">Cesiribacter andamanensis AMV16</name>
    <dbReference type="NCBI Taxonomy" id="1279009"/>
    <lineage>
        <taxon>Bacteria</taxon>
        <taxon>Pseudomonadati</taxon>
        <taxon>Bacteroidota</taxon>
        <taxon>Cytophagia</taxon>
        <taxon>Cytophagales</taxon>
        <taxon>Cesiribacteraceae</taxon>
        <taxon>Cesiribacter</taxon>
    </lineage>
</organism>
<evidence type="ECO:0000313" key="10">
    <source>
        <dbReference type="Proteomes" id="UP000011910"/>
    </source>
</evidence>
<dbReference type="GO" id="GO:0007165">
    <property type="term" value="P:signal transduction"/>
    <property type="evidence" value="ECO:0007669"/>
    <property type="project" value="TreeGrafter"/>
</dbReference>
<dbReference type="PANTHER" id="PTHR20854">
    <property type="entry name" value="INOSITOL MONOPHOSPHATASE"/>
    <property type="match status" value="1"/>
</dbReference>
<feature type="binding site" evidence="7">
    <location>
        <position position="87"/>
    </location>
    <ligand>
        <name>Mg(2+)</name>
        <dbReference type="ChEBI" id="CHEBI:18420"/>
        <label>1</label>
        <note>catalytic</note>
    </ligand>
</feature>
<dbReference type="PRINTS" id="PR00377">
    <property type="entry name" value="IMPHPHTASES"/>
</dbReference>
<dbReference type="GO" id="GO:0008934">
    <property type="term" value="F:inositol monophosphate 1-phosphatase activity"/>
    <property type="evidence" value="ECO:0007669"/>
    <property type="project" value="InterPro"/>
</dbReference>
<evidence type="ECO:0000256" key="7">
    <source>
        <dbReference type="PIRSR" id="PIRSR600760-2"/>
    </source>
</evidence>
<dbReference type="GO" id="GO:0006020">
    <property type="term" value="P:inositol metabolic process"/>
    <property type="evidence" value="ECO:0007669"/>
    <property type="project" value="TreeGrafter"/>
</dbReference>
<evidence type="ECO:0000313" key="9">
    <source>
        <dbReference type="EMBL" id="EMR03774.1"/>
    </source>
</evidence>
<dbReference type="OrthoDB" id="9772456at2"/>
<dbReference type="PRINTS" id="PR01959">
    <property type="entry name" value="SBIMPHPHTASE"/>
</dbReference>
<dbReference type="eggNOG" id="COG0483">
    <property type="taxonomic scope" value="Bacteria"/>
</dbReference>
<dbReference type="EC" id="3.1.3.25" evidence="8"/>
<sequence>MNPEQILQPTLDLIKETGLFIRREGRNFDRSKIEQKGLNDLVSYVDKQAEERLVSGLRQLLPGCGFIAEEGTAQAADEEYKWVIDPLDGTTNFLHGLPPHAVSVGLLQGRELVLGVVYEVIGDELFWAQKGQGAYCNGQRISVSPIDKLSGGLMATGFPYYDFGMMEVYLQILNEFMRSSHGLRRLGSAAVDLVYTAMGRFEGFYEYNLNAWDVAAGILIVQEAGGTVTDFKGGSDYLFGREIIATNGRVHAEVLEIIRSRWHKGQGK</sequence>
<keyword evidence="10" id="KW-1185">Reference proteome</keyword>
<evidence type="ECO:0000256" key="8">
    <source>
        <dbReference type="RuleBase" id="RU364068"/>
    </source>
</evidence>
<dbReference type="PROSITE" id="PS00630">
    <property type="entry name" value="IMP_2"/>
    <property type="match status" value="1"/>
</dbReference>
<dbReference type="PANTHER" id="PTHR20854:SF4">
    <property type="entry name" value="INOSITOL-1-MONOPHOSPHATASE-RELATED"/>
    <property type="match status" value="1"/>
</dbReference>